<organism evidence="11 12">
    <name type="scientific">Candidatus Limosilactobacillus merdipullorum</name>
    <dbReference type="NCBI Taxonomy" id="2838653"/>
    <lineage>
        <taxon>Bacteria</taxon>
        <taxon>Bacillati</taxon>
        <taxon>Bacillota</taxon>
        <taxon>Bacilli</taxon>
        <taxon>Lactobacillales</taxon>
        <taxon>Lactobacillaceae</taxon>
        <taxon>Limosilactobacillus</taxon>
    </lineage>
</organism>
<dbReference type="PANTHER" id="PTHR21581">
    <property type="entry name" value="D-ALANYL-D-ALANINE CARBOXYPEPTIDASE"/>
    <property type="match status" value="1"/>
</dbReference>
<evidence type="ECO:0000256" key="9">
    <source>
        <dbReference type="RuleBase" id="RU004016"/>
    </source>
</evidence>
<dbReference type="GO" id="GO:0006508">
    <property type="term" value="P:proteolysis"/>
    <property type="evidence" value="ECO:0007669"/>
    <property type="project" value="InterPro"/>
</dbReference>
<evidence type="ECO:0000256" key="4">
    <source>
        <dbReference type="ARBA" id="ARBA00022960"/>
    </source>
</evidence>
<dbReference type="GO" id="GO:0009252">
    <property type="term" value="P:peptidoglycan biosynthetic process"/>
    <property type="evidence" value="ECO:0007669"/>
    <property type="project" value="UniProtKB-KW"/>
</dbReference>
<protein>
    <submittedName>
        <fullName evidence="11">Serine hydrolase</fullName>
    </submittedName>
</protein>
<feature type="domain" description="Peptidase S11 D-alanyl-D-alanine carboxypeptidase A N-terminal" evidence="10">
    <location>
        <begin position="24"/>
        <end position="280"/>
    </location>
</feature>
<feature type="active site" description="Proton acceptor" evidence="7">
    <location>
        <position position="62"/>
    </location>
</feature>
<dbReference type="InterPro" id="IPR012338">
    <property type="entry name" value="Beta-lactam/transpept-like"/>
</dbReference>
<dbReference type="EMBL" id="DXGK01000110">
    <property type="protein sequence ID" value="HIW70745.1"/>
    <property type="molecule type" value="Genomic_DNA"/>
</dbReference>
<evidence type="ECO:0000256" key="8">
    <source>
        <dbReference type="PIRSR" id="PIRSR618044-2"/>
    </source>
</evidence>
<gene>
    <name evidence="11" type="ORF">H9876_05210</name>
</gene>
<feature type="active site" evidence="7">
    <location>
        <position position="123"/>
    </location>
</feature>
<name>A0A9D1QNU3_9LACO</name>
<reference evidence="11" key="2">
    <citation type="submission" date="2021-04" db="EMBL/GenBank/DDBJ databases">
        <authorList>
            <person name="Gilroy R."/>
        </authorList>
    </citation>
    <scope>NUCLEOTIDE SEQUENCE</scope>
    <source>
        <strain evidence="11">ChiHejej3B27-2180</strain>
    </source>
</reference>
<evidence type="ECO:0000256" key="1">
    <source>
        <dbReference type="ARBA" id="ARBA00007164"/>
    </source>
</evidence>
<dbReference type="SUPFAM" id="SSF56601">
    <property type="entry name" value="beta-lactamase/transpeptidase-like"/>
    <property type="match status" value="1"/>
</dbReference>
<evidence type="ECO:0000256" key="3">
    <source>
        <dbReference type="ARBA" id="ARBA00022801"/>
    </source>
</evidence>
<evidence type="ECO:0000313" key="11">
    <source>
        <dbReference type="EMBL" id="HIW70745.1"/>
    </source>
</evidence>
<dbReference type="PRINTS" id="PR00725">
    <property type="entry name" value="DADACBPTASE1"/>
</dbReference>
<dbReference type="Gene3D" id="2.60.410.10">
    <property type="entry name" value="D-Ala-D-Ala carboxypeptidase, C-terminal domain"/>
    <property type="match status" value="1"/>
</dbReference>
<keyword evidence="5" id="KW-0573">Peptidoglycan synthesis</keyword>
<feature type="binding site" evidence="8">
    <location>
        <position position="250"/>
    </location>
    <ligand>
        <name>substrate</name>
    </ligand>
</feature>
<accession>A0A9D1QNU3</accession>
<keyword evidence="2" id="KW-0732">Signal</keyword>
<evidence type="ECO:0000259" key="10">
    <source>
        <dbReference type="Pfam" id="PF00768"/>
    </source>
</evidence>
<feature type="active site" description="Acyl-ester intermediate" evidence="7">
    <location>
        <position position="59"/>
    </location>
</feature>
<dbReference type="GO" id="GO:0071555">
    <property type="term" value="P:cell wall organization"/>
    <property type="evidence" value="ECO:0007669"/>
    <property type="project" value="UniProtKB-KW"/>
</dbReference>
<keyword evidence="6" id="KW-0961">Cell wall biogenesis/degradation</keyword>
<dbReference type="GO" id="GO:0008360">
    <property type="term" value="P:regulation of cell shape"/>
    <property type="evidence" value="ECO:0007669"/>
    <property type="project" value="UniProtKB-KW"/>
</dbReference>
<evidence type="ECO:0000313" key="12">
    <source>
        <dbReference type="Proteomes" id="UP000886878"/>
    </source>
</evidence>
<evidence type="ECO:0000256" key="2">
    <source>
        <dbReference type="ARBA" id="ARBA00022729"/>
    </source>
</evidence>
<dbReference type="GO" id="GO:0009002">
    <property type="term" value="F:serine-type D-Ala-D-Ala carboxypeptidase activity"/>
    <property type="evidence" value="ECO:0007669"/>
    <property type="project" value="InterPro"/>
</dbReference>
<dbReference type="Gene3D" id="3.40.710.10">
    <property type="entry name" value="DD-peptidase/beta-lactamase superfamily"/>
    <property type="match status" value="1"/>
</dbReference>
<dbReference type="InterPro" id="IPR037167">
    <property type="entry name" value="Peptidase_S11_C_sf"/>
</dbReference>
<reference evidence="11" key="1">
    <citation type="journal article" date="2021" name="PeerJ">
        <title>Extensive microbial diversity within the chicken gut microbiome revealed by metagenomics and culture.</title>
        <authorList>
            <person name="Gilroy R."/>
            <person name="Ravi A."/>
            <person name="Getino M."/>
            <person name="Pursley I."/>
            <person name="Horton D.L."/>
            <person name="Alikhan N.F."/>
            <person name="Baker D."/>
            <person name="Gharbi K."/>
            <person name="Hall N."/>
            <person name="Watson M."/>
            <person name="Adriaenssens E.M."/>
            <person name="Foster-Nyarko E."/>
            <person name="Jarju S."/>
            <person name="Secka A."/>
            <person name="Antonio M."/>
            <person name="Oren A."/>
            <person name="Chaudhuri R.R."/>
            <person name="La Ragione R."/>
            <person name="Hildebrand F."/>
            <person name="Pallen M.J."/>
        </authorList>
    </citation>
    <scope>NUCLEOTIDE SEQUENCE</scope>
    <source>
        <strain evidence="11">ChiHejej3B27-2180</strain>
    </source>
</reference>
<dbReference type="PANTHER" id="PTHR21581:SF11">
    <property type="entry name" value="D-ALANYL-D-ALANINE CARBOXYPEPTIDASE DACA"/>
    <property type="match status" value="1"/>
</dbReference>
<evidence type="ECO:0000256" key="7">
    <source>
        <dbReference type="PIRSR" id="PIRSR618044-1"/>
    </source>
</evidence>
<dbReference type="InterPro" id="IPR018044">
    <property type="entry name" value="Peptidase_S11"/>
</dbReference>
<dbReference type="AlphaFoldDB" id="A0A9D1QNU3"/>
<evidence type="ECO:0000256" key="5">
    <source>
        <dbReference type="ARBA" id="ARBA00022984"/>
    </source>
</evidence>
<comment type="caution">
    <text evidence="11">The sequence shown here is derived from an EMBL/GenBank/DDBJ whole genome shotgun (WGS) entry which is preliminary data.</text>
</comment>
<dbReference type="Pfam" id="PF00768">
    <property type="entry name" value="Peptidase_S11"/>
    <property type="match status" value="1"/>
</dbReference>
<proteinExistence type="inferred from homology"/>
<comment type="similarity">
    <text evidence="1 9">Belongs to the peptidase S11 family.</text>
</comment>
<keyword evidence="4" id="KW-0133">Cell shape</keyword>
<keyword evidence="3 11" id="KW-0378">Hydrolase</keyword>
<dbReference type="Proteomes" id="UP000886878">
    <property type="component" value="Unassembled WGS sequence"/>
</dbReference>
<dbReference type="InterPro" id="IPR001967">
    <property type="entry name" value="Peptidase_S11_N"/>
</dbReference>
<evidence type="ECO:0000256" key="6">
    <source>
        <dbReference type="ARBA" id="ARBA00023316"/>
    </source>
</evidence>
<sequence>MKRTINSLFAFWAVIVIFLVVPQQVNAAMINSRAALMVDADTGQVIYQQNIDQKLPIASVSKLLTACVIEDEVAHHQLSWHQKIKITPAVAAVSNDPDYSAVGLQAGQSYTVRELFDVMLVKSADGAALALATANGKTIKQFNTKMVKKAKQIGLRNVTIVNSVGLRNGDLKQVTQKGIKKQSENAMTARDVAILSLYLIRHYPQVLDITKRPQENFTVFPGKVVVADNSKEMLTGKNYEMPNVTIDGLKTGTSDKAGECFVSTGMYHGHRMITVVLHANGGNGDRFVDTQRLYQYLQNNVHPRRVTLSHRQAHPEIARGDRKRLAVGVAPVDIWQDSKFHYRLQVHYRQKLTNFNGQLVAPVKKGQRLGSATIESKSLKTIDKKPLTVNLYSKETIKRHGLFN</sequence>